<reference evidence="3 4" key="1">
    <citation type="submission" date="2019-05" db="EMBL/GenBank/DDBJ databases">
        <title>Another draft genome of Portunus trituberculatus and its Hox gene families provides insights of decapod evolution.</title>
        <authorList>
            <person name="Jeong J.-H."/>
            <person name="Song I."/>
            <person name="Kim S."/>
            <person name="Choi T."/>
            <person name="Kim D."/>
            <person name="Ryu S."/>
            <person name="Kim W."/>
        </authorList>
    </citation>
    <scope>NUCLEOTIDE SEQUENCE [LARGE SCALE GENOMIC DNA]</scope>
    <source>
        <tissue evidence="3">Muscle</tissue>
    </source>
</reference>
<sequence>MLCQCLLRGAVVVVWCGVVCLTVKQHHTSIEFRTVRHDGPNNVSQKRCTDDTSVKTEQTDRANRHSGFGDMATWI</sequence>
<feature type="region of interest" description="Disordered" evidence="1">
    <location>
        <begin position="43"/>
        <end position="75"/>
    </location>
</feature>
<name>A0A5B7G1N3_PORTR</name>
<evidence type="ECO:0000256" key="1">
    <source>
        <dbReference type="SAM" id="MobiDB-lite"/>
    </source>
</evidence>
<feature type="signal peptide" evidence="2">
    <location>
        <begin position="1"/>
        <end position="16"/>
    </location>
</feature>
<dbReference type="EMBL" id="VSRR010009905">
    <property type="protein sequence ID" value="MPC51038.1"/>
    <property type="molecule type" value="Genomic_DNA"/>
</dbReference>
<keyword evidence="4" id="KW-1185">Reference proteome</keyword>
<dbReference type="AlphaFoldDB" id="A0A5B7G1N3"/>
<dbReference type="Proteomes" id="UP000324222">
    <property type="component" value="Unassembled WGS sequence"/>
</dbReference>
<comment type="caution">
    <text evidence="3">The sequence shown here is derived from an EMBL/GenBank/DDBJ whole genome shotgun (WGS) entry which is preliminary data.</text>
</comment>
<evidence type="ECO:0000256" key="2">
    <source>
        <dbReference type="SAM" id="SignalP"/>
    </source>
</evidence>
<keyword evidence="2" id="KW-0732">Signal</keyword>
<proteinExistence type="predicted"/>
<protein>
    <recommendedName>
        <fullName evidence="5">Secreted protein</fullName>
    </recommendedName>
</protein>
<feature type="compositionally biased region" description="Basic and acidic residues" evidence="1">
    <location>
        <begin position="47"/>
        <end position="63"/>
    </location>
</feature>
<organism evidence="3 4">
    <name type="scientific">Portunus trituberculatus</name>
    <name type="common">Swimming crab</name>
    <name type="synonym">Neptunus trituberculatus</name>
    <dbReference type="NCBI Taxonomy" id="210409"/>
    <lineage>
        <taxon>Eukaryota</taxon>
        <taxon>Metazoa</taxon>
        <taxon>Ecdysozoa</taxon>
        <taxon>Arthropoda</taxon>
        <taxon>Crustacea</taxon>
        <taxon>Multicrustacea</taxon>
        <taxon>Malacostraca</taxon>
        <taxon>Eumalacostraca</taxon>
        <taxon>Eucarida</taxon>
        <taxon>Decapoda</taxon>
        <taxon>Pleocyemata</taxon>
        <taxon>Brachyura</taxon>
        <taxon>Eubrachyura</taxon>
        <taxon>Portunoidea</taxon>
        <taxon>Portunidae</taxon>
        <taxon>Portuninae</taxon>
        <taxon>Portunus</taxon>
    </lineage>
</organism>
<accession>A0A5B7G1N3</accession>
<evidence type="ECO:0008006" key="5">
    <source>
        <dbReference type="Google" id="ProtNLM"/>
    </source>
</evidence>
<gene>
    <name evidence="3" type="ORF">E2C01_044875</name>
</gene>
<feature type="chain" id="PRO_5023064508" description="Secreted protein" evidence="2">
    <location>
        <begin position="17"/>
        <end position="75"/>
    </location>
</feature>
<evidence type="ECO:0000313" key="4">
    <source>
        <dbReference type="Proteomes" id="UP000324222"/>
    </source>
</evidence>
<evidence type="ECO:0000313" key="3">
    <source>
        <dbReference type="EMBL" id="MPC51038.1"/>
    </source>
</evidence>